<dbReference type="EnsemblPlants" id="AET5Gv20236500.1">
    <property type="protein sequence ID" value="AET5Gv20236500.1"/>
    <property type="gene ID" value="AET5Gv20236500"/>
</dbReference>
<reference evidence="1" key="3">
    <citation type="journal article" date="2017" name="Nature">
        <title>Genome sequence of the progenitor of the wheat D genome Aegilops tauschii.</title>
        <authorList>
            <person name="Luo M.C."/>
            <person name="Gu Y.Q."/>
            <person name="Puiu D."/>
            <person name="Wang H."/>
            <person name="Twardziok S.O."/>
            <person name="Deal K.R."/>
            <person name="Huo N."/>
            <person name="Zhu T."/>
            <person name="Wang L."/>
            <person name="Wang Y."/>
            <person name="McGuire P.E."/>
            <person name="Liu S."/>
            <person name="Long H."/>
            <person name="Ramasamy R.K."/>
            <person name="Rodriguez J.C."/>
            <person name="Van S.L."/>
            <person name="Yuan L."/>
            <person name="Wang Z."/>
            <person name="Xia Z."/>
            <person name="Xiao L."/>
            <person name="Anderson O.D."/>
            <person name="Ouyang S."/>
            <person name="Liang Y."/>
            <person name="Zimin A.V."/>
            <person name="Pertea G."/>
            <person name="Qi P."/>
            <person name="Bennetzen J.L."/>
            <person name="Dai X."/>
            <person name="Dawson M.W."/>
            <person name="Muller H.G."/>
            <person name="Kugler K."/>
            <person name="Rivarola-Duarte L."/>
            <person name="Spannagl M."/>
            <person name="Mayer K.F.X."/>
            <person name="Lu F.H."/>
            <person name="Bevan M.W."/>
            <person name="Leroy P."/>
            <person name="Li P."/>
            <person name="You F.M."/>
            <person name="Sun Q."/>
            <person name="Liu Z."/>
            <person name="Lyons E."/>
            <person name="Wicker T."/>
            <person name="Salzberg S.L."/>
            <person name="Devos K.M."/>
            <person name="Dvorak J."/>
        </authorList>
    </citation>
    <scope>NUCLEOTIDE SEQUENCE [LARGE SCALE GENOMIC DNA]</scope>
    <source>
        <strain evidence="1">cv. AL8/78</strain>
    </source>
</reference>
<name>A0A453JYI0_AEGTS</name>
<dbReference type="Gramene" id="AET5Gv20236500.1">
    <property type="protein sequence ID" value="AET5Gv20236500.1"/>
    <property type="gene ID" value="AET5Gv20236500"/>
</dbReference>
<evidence type="ECO:0000313" key="1">
    <source>
        <dbReference type="EnsemblPlants" id="AET5Gv20236500.1"/>
    </source>
</evidence>
<organism evidence="1 2">
    <name type="scientific">Aegilops tauschii subsp. strangulata</name>
    <name type="common">Goatgrass</name>
    <dbReference type="NCBI Taxonomy" id="200361"/>
    <lineage>
        <taxon>Eukaryota</taxon>
        <taxon>Viridiplantae</taxon>
        <taxon>Streptophyta</taxon>
        <taxon>Embryophyta</taxon>
        <taxon>Tracheophyta</taxon>
        <taxon>Spermatophyta</taxon>
        <taxon>Magnoliopsida</taxon>
        <taxon>Liliopsida</taxon>
        <taxon>Poales</taxon>
        <taxon>Poaceae</taxon>
        <taxon>BOP clade</taxon>
        <taxon>Pooideae</taxon>
        <taxon>Triticodae</taxon>
        <taxon>Triticeae</taxon>
        <taxon>Triticinae</taxon>
        <taxon>Aegilops</taxon>
    </lineage>
</organism>
<reference evidence="2" key="2">
    <citation type="journal article" date="2017" name="Nat. Plants">
        <title>The Aegilops tauschii genome reveals multiple impacts of transposons.</title>
        <authorList>
            <person name="Zhao G."/>
            <person name="Zou C."/>
            <person name="Li K."/>
            <person name="Wang K."/>
            <person name="Li T."/>
            <person name="Gao L."/>
            <person name="Zhang X."/>
            <person name="Wang H."/>
            <person name="Yang Z."/>
            <person name="Liu X."/>
            <person name="Jiang W."/>
            <person name="Mao L."/>
            <person name="Kong X."/>
            <person name="Jiao Y."/>
            <person name="Jia J."/>
        </authorList>
    </citation>
    <scope>NUCLEOTIDE SEQUENCE [LARGE SCALE GENOMIC DNA]</scope>
    <source>
        <strain evidence="2">cv. AL8/78</strain>
    </source>
</reference>
<proteinExistence type="predicted"/>
<accession>A0A453JYI0</accession>
<sequence length="139" mass="15672">MRSLRSVTPRMQHAGEKKICSSRSRLTKLNQCKCRAPFRVKQRLVSWQAGPASQLDPHPRPRDIPKRSCVSGGGYACVFFFEGAVGYACKCQWCECSVSRRPAQLARALSLAVTNSRTRDLRSAESPLFSVSLRSFFFR</sequence>
<reference evidence="1" key="5">
    <citation type="journal article" date="2021" name="G3 (Bethesda)">
        <title>Aegilops tauschii genome assembly Aet v5.0 features greater sequence contiguity and improved annotation.</title>
        <authorList>
            <person name="Wang L."/>
            <person name="Zhu T."/>
            <person name="Rodriguez J.C."/>
            <person name="Deal K.R."/>
            <person name="Dubcovsky J."/>
            <person name="McGuire P.E."/>
            <person name="Lux T."/>
            <person name="Spannagl M."/>
            <person name="Mayer K.F.X."/>
            <person name="Baldrich P."/>
            <person name="Meyers B.C."/>
            <person name="Huo N."/>
            <person name="Gu Y.Q."/>
            <person name="Zhou H."/>
            <person name="Devos K.M."/>
            <person name="Bennetzen J.L."/>
            <person name="Unver T."/>
            <person name="Budak H."/>
            <person name="Gulick P.J."/>
            <person name="Galiba G."/>
            <person name="Kalapos B."/>
            <person name="Nelson D.R."/>
            <person name="Li P."/>
            <person name="You F.M."/>
            <person name="Luo M.C."/>
            <person name="Dvorak J."/>
        </authorList>
    </citation>
    <scope>NUCLEOTIDE SEQUENCE [LARGE SCALE GENOMIC DNA]</scope>
    <source>
        <strain evidence="1">cv. AL8/78</strain>
    </source>
</reference>
<evidence type="ECO:0000313" key="2">
    <source>
        <dbReference type="Proteomes" id="UP000015105"/>
    </source>
</evidence>
<dbReference type="Proteomes" id="UP000015105">
    <property type="component" value="Chromosome 5D"/>
</dbReference>
<protein>
    <submittedName>
        <fullName evidence="1">Uncharacterized protein</fullName>
    </submittedName>
</protein>
<reference evidence="2" key="1">
    <citation type="journal article" date="2014" name="Science">
        <title>Ancient hybridizations among the ancestral genomes of bread wheat.</title>
        <authorList>
            <consortium name="International Wheat Genome Sequencing Consortium,"/>
            <person name="Marcussen T."/>
            <person name="Sandve S.R."/>
            <person name="Heier L."/>
            <person name="Spannagl M."/>
            <person name="Pfeifer M."/>
            <person name="Jakobsen K.S."/>
            <person name="Wulff B.B."/>
            <person name="Steuernagel B."/>
            <person name="Mayer K.F."/>
            <person name="Olsen O.A."/>
        </authorList>
    </citation>
    <scope>NUCLEOTIDE SEQUENCE [LARGE SCALE GENOMIC DNA]</scope>
    <source>
        <strain evidence="2">cv. AL8/78</strain>
    </source>
</reference>
<reference evidence="1" key="4">
    <citation type="submission" date="2019-03" db="UniProtKB">
        <authorList>
            <consortium name="EnsemblPlants"/>
        </authorList>
    </citation>
    <scope>IDENTIFICATION</scope>
</reference>
<keyword evidence="2" id="KW-1185">Reference proteome</keyword>
<dbReference type="AlphaFoldDB" id="A0A453JYI0"/>